<dbReference type="RefSeq" id="WP_309561963.1">
    <property type="nucleotide sequence ID" value="NZ_JAVJIU010000004.1"/>
</dbReference>
<organism evidence="1 2">
    <name type="scientific">Christiangramia sediminicola</name>
    <dbReference type="NCBI Taxonomy" id="3073267"/>
    <lineage>
        <taxon>Bacteria</taxon>
        <taxon>Pseudomonadati</taxon>
        <taxon>Bacteroidota</taxon>
        <taxon>Flavobacteriia</taxon>
        <taxon>Flavobacteriales</taxon>
        <taxon>Flavobacteriaceae</taxon>
        <taxon>Christiangramia</taxon>
    </lineage>
</organism>
<gene>
    <name evidence="1" type="ORF">RE431_10640</name>
</gene>
<dbReference type="PROSITE" id="PS51257">
    <property type="entry name" value="PROKAR_LIPOPROTEIN"/>
    <property type="match status" value="1"/>
</dbReference>
<dbReference type="EMBL" id="JAVJIU010000004">
    <property type="protein sequence ID" value="MDR5591094.1"/>
    <property type="molecule type" value="Genomic_DNA"/>
</dbReference>
<dbReference type="Proteomes" id="UP001257234">
    <property type="component" value="Unassembled WGS sequence"/>
</dbReference>
<evidence type="ECO:0000313" key="1">
    <source>
        <dbReference type="EMBL" id="MDR5591094.1"/>
    </source>
</evidence>
<keyword evidence="2" id="KW-1185">Reference proteome</keyword>
<proteinExistence type="predicted"/>
<evidence type="ECO:0000313" key="2">
    <source>
        <dbReference type="Proteomes" id="UP001257234"/>
    </source>
</evidence>
<reference evidence="2" key="1">
    <citation type="submission" date="2023-07" db="EMBL/GenBank/DDBJ databases">
        <title>Christiangramia sp. SM2212., a novel bacterium of the family Flavobacteriaceae isolated from the sea sediment.</title>
        <authorList>
            <person name="Wang J."/>
            <person name="Zhang X."/>
        </authorList>
    </citation>
    <scope>NUCLEOTIDE SEQUENCE [LARGE SCALE GENOMIC DNA]</scope>
    <source>
        <strain evidence="2">SM2212</strain>
    </source>
</reference>
<name>A0ABU1ERU1_9FLAO</name>
<accession>A0ABU1ERU1</accession>
<comment type="caution">
    <text evidence="1">The sequence shown here is derived from an EMBL/GenBank/DDBJ whole genome shotgun (WGS) entry which is preliminary data.</text>
</comment>
<protein>
    <submittedName>
        <fullName evidence="1">Uncharacterized protein</fullName>
    </submittedName>
</protein>
<sequence length="204" mass="23713">MQKVLKVILVSFLIGIVACGKEEIEPPPSPYLGYWEVTSFTSDVAMDINQDGVVEYDFLKELAESWFENNLSVHGEHHISIRQSTRNTDILWLRSFGMPVDTYRPRLPTLHMRMGPEDTQKSLTIKDGQVVSFDIQEPPFDMDLPEHAEAFPRYTSIKFLDENTLETKMNQRFYDEEVEVWKDVSLIAVFSKITDPDYLPLRDY</sequence>